<dbReference type="EMBL" id="CP115965">
    <property type="protein sequence ID" value="WZW97923.1"/>
    <property type="molecule type" value="Genomic_DNA"/>
</dbReference>
<dbReference type="Proteomes" id="UP001434337">
    <property type="component" value="Chromosome"/>
</dbReference>
<dbReference type="Pfam" id="PF17801">
    <property type="entry name" value="Melibiase_C"/>
    <property type="match status" value="1"/>
</dbReference>
<dbReference type="Pfam" id="PF10633">
    <property type="entry name" value="NPCBM_assoc"/>
    <property type="match status" value="1"/>
</dbReference>
<dbReference type="Gene3D" id="2.60.120.1060">
    <property type="entry name" value="NPCBM/NEW2 domain"/>
    <property type="match status" value="1"/>
</dbReference>
<evidence type="ECO:0000313" key="8">
    <source>
        <dbReference type="EMBL" id="WZW97923.1"/>
    </source>
</evidence>
<keyword evidence="3 5" id="KW-0378">Hydrolase</keyword>
<dbReference type="PANTHER" id="PTHR11452:SF75">
    <property type="entry name" value="ALPHA-GALACTOSIDASE MEL1"/>
    <property type="match status" value="1"/>
</dbReference>
<feature type="domain" description="Glycosyl hydrolase family 98 putative carbohydrate-binding module" evidence="7">
    <location>
        <begin position="549"/>
        <end position="691"/>
    </location>
</feature>
<reference evidence="8 9" key="1">
    <citation type="journal article" date="2023" name="Environ Microbiome">
        <title>A coral-associated actinobacterium mitigates coral bleaching under heat stress.</title>
        <authorList>
            <person name="Li J."/>
            <person name="Zou Y."/>
            <person name="Li Q."/>
            <person name="Zhang J."/>
            <person name="Bourne D.G."/>
            <person name="Lyu Y."/>
            <person name="Liu C."/>
            <person name="Zhang S."/>
        </authorList>
    </citation>
    <scope>NUCLEOTIDE SEQUENCE [LARGE SCALE GENOMIC DNA]</scope>
    <source>
        <strain evidence="8 9">SCSIO 13291</strain>
    </source>
</reference>
<dbReference type="SUPFAM" id="SSF51445">
    <property type="entry name" value="(Trans)glycosidases"/>
    <property type="match status" value="1"/>
</dbReference>
<keyword evidence="4 5" id="KW-0326">Glycosidase</keyword>
<dbReference type="Pfam" id="PF08305">
    <property type="entry name" value="NPCBM"/>
    <property type="match status" value="1"/>
</dbReference>
<dbReference type="CDD" id="cd14792">
    <property type="entry name" value="GH27"/>
    <property type="match status" value="1"/>
</dbReference>
<dbReference type="InterPro" id="IPR013783">
    <property type="entry name" value="Ig-like_fold"/>
</dbReference>
<gene>
    <name evidence="8" type="ORF">PCC79_13650</name>
</gene>
<dbReference type="EC" id="3.2.1.22" evidence="5"/>
<dbReference type="InterPro" id="IPR013780">
    <property type="entry name" value="Glyco_hydro_b"/>
</dbReference>
<sequence length="691" mass="73392">MSVTPWARRPRLRRWFAALTATVLALATLGALPARASVPEPWLAPTPYQGWNTYYGLGVDFTEDELIEMAQSMLDRGLLEAGYDIVWLDGGWAADGRDADGNLIPDPTQFPNGLNHLTDTLHAMGFRAGIYTDAGPMLPTNEVCTIGSGGGHQQQDADQFARWGFDAVKVDFLCGWENELDPRTEFGAMAEAIRNNAEGRPMIVNLCNPVTSPYWGEYPEHLQSTGSWAYAPQIAESWRTYTDVGWIGQIQFADVLRNYDANARHPEAAGPGHWNDPDYLGPQLGMTDTEFRTQMSLWSVAAAPLMIASDVRTLSDTSLAILTDPDVIAVNQDPLGDQAVRVSGAGDQEVWVKDLADGSKAVVLLNRTVSPATVATTVSAIGLRGARVTVTDLWTDHVAEANTKIRQTVEGHGAVLLRVERATGRPGTSRVVIGQPEVRGVDGQPLPTVSSEVLSAAGSTIEVAVPVNNDGTQPARGVALTVDVPEGWEVGGQTSIGVLPPTRTVTAVLTLTVPQDAALGTHQIGITPTVGGAPAAAGVVTVRVAPAAPEGAADLAHHPWVSGTSGWMQPTIDRSVGGWTPLIIDGTTHSTGLGVASRSEIRWFLGGQCTTLTGGAGIDDAALFTDQGATVTFHVIGDGRTLFETGVIGRNELVTFDVDTTGVRDLRLVVGDGGDSTYNDRADWVDLSITC</sequence>
<evidence type="ECO:0000256" key="4">
    <source>
        <dbReference type="ARBA" id="ARBA00023295"/>
    </source>
</evidence>
<feature type="chain" id="PRO_5045978108" description="Alpha-galactosidase" evidence="6">
    <location>
        <begin position="37"/>
        <end position="691"/>
    </location>
</feature>
<dbReference type="PANTHER" id="PTHR11452">
    <property type="entry name" value="ALPHA-GALACTOSIDASE/ALPHA-N-ACETYLGALACTOSAMINIDASE"/>
    <property type="match status" value="1"/>
</dbReference>
<dbReference type="Gene3D" id="3.20.20.70">
    <property type="entry name" value="Aldolase class I"/>
    <property type="match status" value="1"/>
</dbReference>
<dbReference type="InterPro" id="IPR002241">
    <property type="entry name" value="Glyco_hydro_27"/>
</dbReference>
<dbReference type="RefSeq" id="WP_232548335.1">
    <property type="nucleotide sequence ID" value="NZ_CP115965.1"/>
</dbReference>
<comment type="similarity">
    <text evidence="1 5">Belongs to the glycosyl hydrolase 27 family.</text>
</comment>
<dbReference type="InterPro" id="IPR038637">
    <property type="entry name" value="NPCBM_sf"/>
</dbReference>
<dbReference type="SUPFAM" id="SSF49785">
    <property type="entry name" value="Galactose-binding domain-like"/>
    <property type="match status" value="1"/>
</dbReference>
<evidence type="ECO:0000256" key="3">
    <source>
        <dbReference type="ARBA" id="ARBA00022801"/>
    </source>
</evidence>
<name>A0ABZ3C5F6_9ACTN</name>
<evidence type="ECO:0000256" key="2">
    <source>
        <dbReference type="ARBA" id="ARBA00022729"/>
    </source>
</evidence>
<organism evidence="8 9">
    <name type="scientific">Propioniciclava soli</name>
    <dbReference type="NCBI Taxonomy" id="2775081"/>
    <lineage>
        <taxon>Bacteria</taxon>
        <taxon>Bacillati</taxon>
        <taxon>Actinomycetota</taxon>
        <taxon>Actinomycetes</taxon>
        <taxon>Propionibacteriales</taxon>
        <taxon>Propionibacteriaceae</taxon>
        <taxon>Propioniciclava</taxon>
    </lineage>
</organism>
<dbReference type="Gene3D" id="2.60.40.10">
    <property type="entry name" value="Immunoglobulins"/>
    <property type="match status" value="1"/>
</dbReference>
<dbReference type="PRINTS" id="PR00740">
    <property type="entry name" value="GLHYDRLASE27"/>
</dbReference>
<feature type="signal peptide" evidence="6">
    <location>
        <begin position="1"/>
        <end position="36"/>
    </location>
</feature>
<keyword evidence="9" id="KW-1185">Reference proteome</keyword>
<dbReference type="SUPFAM" id="SSF51011">
    <property type="entry name" value="Glycosyl hydrolase domain"/>
    <property type="match status" value="1"/>
</dbReference>
<keyword evidence="2 6" id="KW-0732">Signal</keyword>
<dbReference type="SMART" id="SM00776">
    <property type="entry name" value="NPCBM"/>
    <property type="match status" value="1"/>
</dbReference>
<dbReference type="InterPro" id="IPR017853">
    <property type="entry name" value="GH"/>
</dbReference>
<dbReference type="InterPro" id="IPR013222">
    <property type="entry name" value="Glyco_hyd_98_carb-bd"/>
</dbReference>
<evidence type="ECO:0000256" key="1">
    <source>
        <dbReference type="ARBA" id="ARBA00009743"/>
    </source>
</evidence>
<proteinExistence type="inferred from homology"/>
<evidence type="ECO:0000256" key="5">
    <source>
        <dbReference type="RuleBase" id="RU361168"/>
    </source>
</evidence>
<evidence type="ECO:0000256" key="6">
    <source>
        <dbReference type="SAM" id="SignalP"/>
    </source>
</evidence>
<evidence type="ECO:0000313" key="9">
    <source>
        <dbReference type="Proteomes" id="UP001434337"/>
    </source>
</evidence>
<dbReference type="InterPro" id="IPR013785">
    <property type="entry name" value="Aldolase_TIM"/>
</dbReference>
<dbReference type="InterPro" id="IPR008979">
    <property type="entry name" value="Galactose-bd-like_sf"/>
</dbReference>
<comment type="catalytic activity">
    <reaction evidence="5">
        <text>Hydrolysis of terminal, non-reducing alpha-D-galactose residues in alpha-D-galactosides, including galactose oligosaccharides, galactomannans and galactolipids.</text>
        <dbReference type="EC" id="3.2.1.22"/>
    </reaction>
</comment>
<dbReference type="InterPro" id="IPR041233">
    <property type="entry name" value="Melibiase_C"/>
</dbReference>
<accession>A0ABZ3C5F6</accession>
<evidence type="ECO:0000259" key="7">
    <source>
        <dbReference type="SMART" id="SM00776"/>
    </source>
</evidence>
<dbReference type="Pfam" id="PF16499">
    <property type="entry name" value="Melibiase_2"/>
    <property type="match status" value="1"/>
</dbReference>
<dbReference type="Gene3D" id="2.60.40.1180">
    <property type="entry name" value="Golgi alpha-mannosidase II"/>
    <property type="match status" value="1"/>
</dbReference>
<dbReference type="InterPro" id="IPR018905">
    <property type="entry name" value="A-galactase_NEW3"/>
</dbReference>
<keyword evidence="5" id="KW-1015">Disulfide bond</keyword>
<protein>
    <recommendedName>
        <fullName evidence="5">Alpha-galactosidase</fullName>
        <ecNumber evidence="5">3.2.1.22</ecNumber>
    </recommendedName>
    <alternativeName>
        <fullName evidence="5">Melibiase</fullName>
    </alternativeName>
</protein>